<evidence type="ECO:0000313" key="2">
    <source>
        <dbReference type="Proteomes" id="UP000260025"/>
    </source>
</evidence>
<reference evidence="1 2" key="1">
    <citation type="submission" date="2018-08" db="EMBL/GenBank/DDBJ databases">
        <title>A genome reference for cultivated species of the human gut microbiota.</title>
        <authorList>
            <person name="Zou Y."/>
            <person name="Xue W."/>
            <person name="Luo G."/>
        </authorList>
    </citation>
    <scope>NUCLEOTIDE SEQUENCE [LARGE SCALE GENOMIC DNA]</scope>
    <source>
        <strain evidence="1 2">OF01-2LB</strain>
    </source>
</reference>
<organism evidence="1 2">
    <name type="scientific">Clostridium innocuum</name>
    <dbReference type="NCBI Taxonomy" id="1522"/>
    <lineage>
        <taxon>Bacteria</taxon>
        <taxon>Bacillati</taxon>
        <taxon>Bacillota</taxon>
        <taxon>Clostridia</taxon>
        <taxon>Eubacteriales</taxon>
        <taxon>Clostridiaceae</taxon>
        <taxon>Clostridium</taxon>
    </lineage>
</organism>
<comment type="caution">
    <text evidence="1">The sequence shown here is derived from an EMBL/GenBank/DDBJ whole genome shotgun (WGS) entry which is preliminary data.</text>
</comment>
<dbReference type="AlphaFoldDB" id="A0A3E2VH23"/>
<sequence>MKYPKAMNAGNRMRRLGVMLPTDITGCFMERIRYLLRRRVIAIFGKKKLFVCTLLLFIIMSSCSKKDTEMQTESPFAYQDKQLHIENPMQLKETTITEIEHISLAKGEYKQYIVGNQKAYIIILYNPYYGKSVAGGWHYARKIYSYDFKTEELMLKKEFKEKVWVVDYIEFENASYYAVLDLEEEEPGTVKIMKEKDGKQEVLHTITNDNYSEFRPRFTVNQGILYYFLCDVKAVTGKQEQYELRQKMISRENDSEKTLFSFHAPYAGYHNWSQKEGSYLGTTEMYVQPSGTILFQEVCPDKQVLHYLINGKWKTHTVAKDESVRGYLLENVILYKKSEDANYILDLKTKKRKIIDTVPEHIEFSSQLSDNLMYFSGNFEGGKYMWIDAKGNLKIENADLYGKLNKGKEASIRIEADQGYVLCSVITVVDEMNDTQRFYHLEYPVQYLTPA</sequence>
<protein>
    <submittedName>
        <fullName evidence="1">Uncharacterized protein</fullName>
    </submittedName>
</protein>
<gene>
    <name evidence="1" type="ORF">DXA38_21080</name>
</gene>
<dbReference type="EMBL" id="QVEV01000058">
    <property type="protein sequence ID" value="RGC09490.1"/>
    <property type="molecule type" value="Genomic_DNA"/>
</dbReference>
<evidence type="ECO:0000313" key="1">
    <source>
        <dbReference type="EMBL" id="RGC09490.1"/>
    </source>
</evidence>
<accession>A0A3E2VH23</accession>
<name>A0A3E2VH23_CLOIN</name>
<proteinExistence type="predicted"/>
<dbReference type="Proteomes" id="UP000260025">
    <property type="component" value="Unassembled WGS sequence"/>
</dbReference>